<keyword evidence="1" id="KW-1133">Transmembrane helix</keyword>
<dbReference type="EMBL" id="GGEC01056615">
    <property type="protein sequence ID" value="MBX37099.1"/>
    <property type="molecule type" value="Transcribed_RNA"/>
</dbReference>
<evidence type="ECO:0000256" key="1">
    <source>
        <dbReference type="SAM" id="Phobius"/>
    </source>
</evidence>
<sequence>MSMKHKILSWIRIFVWLTILRTLFFFFGK</sequence>
<dbReference type="AlphaFoldDB" id="A0A2P2N3P1"/>
<feature type="transmembrane region" description="Helical" evidence="1">
    <location>
        <begin position="7"/>
        <end position="27"/>
    </location>
</feature>
<accession>A0A2P2N3P1</accession>
<protein>
    <submittedName>
        <fullName evidence="2">Uncharacterized protein</fullName>
    </submittedName>
</protein>
<proteinExistence type="predicted"/>
<name>A0A2P2N3P1_RHIMU</name>
<keyword evidence="1" id="KW-0472">Membrane</keyword>
<organism evidence="2">
    <name type="scientific">Rhizophora mucronata</name>
    <name type="common">Asiatic mangrove</name>
    <dbReference type="NCBI Taxonomy" id="61149"/>
    <lineage>
        <taxon>Eukaryota</taxon>
        <taxon>Viridiplantae</taxon>
        <taxon>Streptophyta</taxon>
        <taxon>Embryophyta</taxon>
        <taxon>Tracheophyta</taxon>
        <taxon>Spermatophyta</taxon>
        <taxon>Magnoliopsida</taxon>
        <taxon>eudicotyledons</taxon>
        <taxon>Gunneridae</taxon>
        <taxon>Pentapetalae</taxon>
        <taxon>rosids</taxon>
        <taxon>fabids</taxon>
        <taxon>Malpighiales</taxon>
        <taxon>Rhizophoraceae</taxon>
        <taxon>Rhizophora</taxon>
    </lineage>
</organism>
<evidence type="ECO:0000313" key="2">
    <source>
        <dbReference type="EMBL" id="MBX37099.1"/>
    </source>
</evidence>
<keyword evidence="1" id="KW-0812">Transmembrane</keyword>
<reference evidence="2" key="1">
    <citation type="submission" date="2018-02" db="EMBL/GenBank/DDBJ databases">
        <title>Rhizophora mucronata_Transcriptome.</title>
        <authorList>
            <person name="Meera S.P."/>
            <person name="Sreeshan A."/>
            <person name="Augustine A."/>
        </authorList>
    </citation>
    <scope>NUCLEOTIDE SEQUENCE</scope>
    <source>
        <tissue evidence="2">Leaf</tissue>
    </source>
</reference>